<accession>A0A4P6M116</accession>
<evidence type="ECO:0000313" key="1">
    <source>
        <dbReference type="EMBL" id="QBE98754.1"/>
    </source>
</evidence>
<evidence type="ECO:0008006" key="3">
    <source>
        <dbReference type="Google" id="ProtNLM"/>
    </source>
</evidence>
<proteinExistence type="predicted"/>
<protein>
    <recommendedName>
        <fullName evidence="3">Phospholipase C/D domain-containing protein</fullName>
    </recommendedName>
</protein>
<organism evidence="1 2">
    <name type="scientific">Blautia producta</name>
    <dbReference type="NCBI Taxonomy" id="33035"/>
    <lineage>
        <taxon>Bacteria</taxon>
        <taxon>Bacillati</taxon>
        <taxon>Bacillota</taxon>
        <taxon>Clostridia</taxon>
        <taxon>Lachnospirales</taxon>
        <taxon>Lachnospiraceae</taxon>
        <taxon>Blautia</taxon>
    </lineage>
</organism>
<dbReference type="RefSeq" id="WP_165392541.1">
    <property type="nucleotide sequence ID" value="NZ_CP035945.1"/>
</dbReference>
<dbReference type="KEGG" id="bpro:PMF13cell1_04320"/>
<dbReference type="Proteomes" id="UP000289794">
    <property type="component" value="Chromosome"/>
</dbReference>
<evidence type="ECO:0000313" key="2">
    <source>
        <dbReference type="Proteomes" id="UP000289794"/>
    </source>
</evidence>
<dbReference type="AlphaFoldDB" id="A0A4P6M116"/>
<sequence length="228" mass="26835">MPGYIIHLTAANFFLNSLPYSHPLNQPKAKNAFLVGNLLPDTVKDKFHSHFRSPDTLQEIVQYPILQKFLDKYQGLLSDPSVQGYLFHLYTDYRFFTEYMPRIVRYTDSSGRETTKKDDIVWAEIQKTKKKIKVTDFFSEDYYYGDYTRMNTWLVVNYRLPVQLDTNVQNPGIEEVCYSDISEILEELKPYLLMPPEAADHLAVFNRKELLDYIHFIANPKELKKVID</sequence>
<reference evidence="1 2" key="1">
    <citation type="submission" date="2019-01" db="EMBL/GenBank/DDBJ databases">
        <title>PMF-metabolizing Aryl O-demethylase.</title>
        <authorList>
            <person name="Kim M."/>
        </authorList>
    </citation>
    <scope>NUCLEOTIDE SEQUENCE [LARGE SCALE GENOMIC DNA]</scope>
    <source>
        <strain evidence="1 2">PMF1</strain>
    </source>
</reference>
<gene>
    <name evidence="1" type="ORF">PMF13cell1_04320</name>
</gene>
<dbReference type="EMBL" id="CP035945">
    <property type="protein sequence ID" value="QBE98754.1"/>
    <property type="molecule type" value="Genomic_DNA"/>
</dbReference>
<name>A0A4P6M116_9FIRM</name>